<protein>
    <submittedName>
        <fullName evidence="3">FAD/NAD(P)-binding protein</fullName>
    </submittedName>
</protein>
<dbReference type="EMBL" id="JAEUWV010000002">
    <property type="protein sequence ID" value="MCO6393830.1"/>
    <property type="molecule type" value="Genomic_DNA"/>
</dbReference>
<dbReference type="InterPro" id="IPR036188">
    <property type="entry name" value="FAD/NAD-bd_sf"/>
</dbReference>
<comment type="caution">
    <text evidence="3">The sequence shown here is derived from an EMBL/GenBank/DDBJ whole genome shotgun (WGS) entry which is preliminary data.</text>
</comment>
<gene>
    <name evidence="3" type="ORF">JMN37_02345</name>
</gene>
<evidence type="ECO:0000256" key="1">
    <source>
        <dbReference type="SAM" id="MobiDB-lite"/>
    </source>
</evidence>
<sequence length="631" mass="67296">MQPAIAIVGAGPRGISIIERVAATLNESNSTKPLTIHLIDDAQHGAGRVWDTAQTHTLYMNTLAGAVTLFTEPGATVTAPVLEGPTMYEWIQLLRGERDAVSATKQSLFDAHPTPDHVTADFGAELAATRPESNPSRALYGEYLHWVLTVALAQLPEHVTVTNHRSRAQRITAENGRDAITLEDGTTVHADATVLATGWVVPEHPVAFRGHWIQPGNPVEQDVDTLVAGETAIVRGLGMGFFDLMALSTINRGGRFVPADTRSGLRYEPSGAEPHLVVTSGRGYPYLPKSEYHSLPPKADLSRLRAAIEHHSGATTVSFGEQLWPALIRDSYAAYYTTLARVRPDALHIPLADIISRIDAAPLAGAATRTSLLPCTRALNDALADATTEPFDISYWIDPLAGCDGLDAESLNCVIADALARDIAEAVAAHDSPIKSALWVISAGRKPTAIAVENGRGTPEDQRGALSDYMAFGQMVGSGPPLFRSRELLALIDAGLVTLLGPAPTVTQSGTTFTATSAERTVTADTLADAFLPSPNITRAADPLTASLLESERIRPFAPFGTPTGSPETDADTRRTVHPDGTLDPRLHIAGIPTGKQWADTTISPMPGTDPRMLQETDLTAQSLLRQAGVR</sequence>
<dbReference type="RefSeq" id="WP_252930970.1">
    <property type="nucleotide sequence ID" value="NZ_JAEUWV010000002.1"/>
</dbReference>
<evidence type="ECO:0000313" key="3">
    <source>
        <dbReference type="EMBL" id="MCO6393830.1"/>
    </source>
</evidence>
<accession>A0AAW5HVB5</accession>
<dbReference type="PANTHER" id="PTHR40254">
    <property type="entry name" value="BLR0577 PROTEIN"/>
    <property type="match status" value="1"/>
</dbReference>
<dbReference type="Proteomes" id="UP001205920">
    <property type="component" value="Unassembled WGS sequence"/>
</dbReference>
<dbReference type="AlphaFoldDB" id="A0AAW5HVB5"/>
<reference evidence="3 4" key="1">
    <citation type="submission" date="2021-01" db="EMBL/GenBank/DDBJ databases">
        <title>Identification and Characterization of Corynebacterium sp.</title>
        <authorList>
            <person name="Luo Q."/>
            <person name="Qu P."/>
            <person name="Chen Q."/>
        </authorList>
    </citation>
    <scope>NUCLEOTIDE SEQUENCE [LARGE SCALE GENOMIC DNA]</scope>
    <source>
        <strain evidence="3 4">MC-18</strain>
    </source>
</reference>
<feature type="region of interest" description="Disordered" evidence="1">
    <location>
        <begin position="556"/>
        <end position="575"/>
    </location>
</feature>
<dbReference type="Pfam" id="PF13454">
    <property type="entry name" value="NAD_binding_9"/>
    <property type="match status" value="1"/>
</dbReference>
<dbReference type="InterPro" id="IPR038732">
    <property type="entry name" value="HpyO/CreE_NAD-binding"/>
</dbReference>
<dbReference type="PANTHER" id="PTHR40254:SF1">
    <property type="entry name" value="BLR0577 PROTEIN"/>
    <property type="match status" value="1"/>
</dbReference>
<feature type="domain" description="FAD-dependent urate hydroxylase HpyO/Asp monooxygenase CreE-like FAD/NAD(P)-binding" evidence="2">
    <location>
        <begin position="6"/>
        <end position="198"/>
    </location>
</feature>
<organism evidence="3 4">
    <name type="scientific">Corynebacterium lipophilum</name>
    <dbReference type="NCBI Taxonomy" id="2804918"/>
    <lineage>
        <taxon>Bacteria</taxon>
        <taxon>Bacillati</taxon>
        <taxon>Actinomycetota</taxon>
        <taxon>Actinomycetes</taxon>
        <taxon>Mycobacteriales</taxon>
        <taxon>Corynebacteriaceae</taxon>
        <taxon>Corynebacterium</taxon>
    </lineage>
</organism>
<proteinExistence type="predicted"/>
<name>A0AAW5HVB5_9CORY</name>
<keyword evidence="4" id="KW-1185">Reference proteome</keyword>
<evidence type="ECO:0000259" key="2">
    <source>
        <dbReference type="Pfam" id="PF13454"/>
    </source>
</evidence>
<dbReference type="InterPro" id="IPR052189">
    <property type="entry name" value="L-asp_N-monooxygenase_NS-form"/>
</dbReference>
<dbReference type="SUPFAM" id="SSF51905">
    <property type="entry name" value="FAD/NAD(P)-binding domain"/>
    <property type="match status" value="1"/>
</dbReference>
<evidence type="ECO:0000313" key="4">
    <source>
        <dbReference type="Proteomes" id="UP001205920"/>
    </source>
</evidence>